<feature type="region of interest" description="Disordered" evidence="1">
    <location>
        <begin position="1177"/>
        <end position="1196"/>
    </location>
</feature>
<gene>
    <name evidence="3" type="ORF">GPECTOR_22g950</name>
</gene>
<feature type="region of interest" description="Disordered" evidence="1">
    <location>
        <begin position="469"/>
        <end position="490"/>
    </location>
</feature>
<keyword evidence="2" id="KW-0472">Membrane</keyword>
<feature type="transmembrane region" description="Helical" evidence="2">
    <location>
        <begin position="961"/>
        <end position="978"/>
    </location>
</feature>
<feature type="compositionally biased region" description="Gly residues" evidence="1">
    <location>
        <begin position="1057"/>
        <end position="1071"/>
    </location>
</feature>
<feature type="compositionally biased region" description="Acidic residues" evidence="1">
    <location>
        <begin position="306"/>
        <end position="321"/>
    </location>
</feature>
<proteinExistence type="predicted"/>
<feature type="region of interest" description="Disordered" evidence="1">
    <location>
        <begin position="1042"/>
        <end position="1075"/>
    </location>
</feature>
<feature type="region of interest" description="Disordered" evidence="1">
    <location>
        <begin position="299"/>
        <end position="331"/>
    </location>
</feature>
<feature type="compositionally biased region" description="Low complexity" evidence="1">
    <location>
        <begin position="173"/>
        <end position="189"/>
    </location>
</feature>
<feature type="compositionally biased region" description="Basic and acidic residues" evidence="1">
    <location>
        <begin position="725"/>
        <end position="736"/>
    </location>
</feature>
<feature type="region of interest" description="Disordered" evidence="1">
    <location>
        <begin position="383"/>
        <end position="429"/>
    </location>
</feature>
<dbReference type="Proteomes" id="UP000075714">
    <property type="component" value="Unassembled WGS sequence"/>
</dbReference>
<feature type="compositionally biased region" description="Low complexity" evidence="1">
    <location>
        <begin position="200"/>
        <end position="218"/>
    </location>
</feature>
<evidence type="ECO:0000256" key="1">
    <source>
        <dbReference type="SAM" id="MobiDB-lite"/>
    </source>
</evidence>
<feature type="region of interest" description="Disordered" evidence="1">
    <location>
        <begin position="583"/>
        <end position="622"/>
    </location>
</feature>
<keyword evidence="2" id="KW-1133">Transmembrane helix</keyword>
<name>A0A150GHQ3_GONPE</name>
<sequence>MQALGAAGCSDGSRVDKADAPVGRPLPQLPLPLDVTGTAAAAAAPLASPGAAAAASSPAAAVGAGGARPGIAVNVSTGSPVKLSAGSPRGPAPVAVMRRKSQLEMGQLQAPPLPAGLTLPQRPEGSRALFNQEHNHLRRSLLARFEAYHGEEDGSGGAAAGSLPRALIATRPARSAGGAPDGPSSAAAGGLTGAGGREVPGPTASAYGPGASPSGSAGPTPPAAPPLVRPLRPLQLRLPRTPGARETAERASETGSCEGEGRRASSPRLVGTAIAPRALAHIATAAAIADGGGGGSHSFGAYMDGNDTDDVAGGDDDEDDGPAPARSLNRLSSSTFMGHRRSSAINASFTAGAGLGHGGPPEAVHRRAVRLAVASHWRAALQDAQRLASQPPSPQSLSPRGGGAGGTAVGHSLSSQLADPPANLAASTPGSPCIAPAPAAAAATASAVAHTGSPAAGIAAGGYHVAGASTPPEGPSSSASAAGHTTTTTTYMGSPRASLFASSPVALAHRLLAAEGSAAAGGAAGAAAAAAAGSTGRLSRSSSGRGPAQLVRHPVLSVALGSPASMADGSSAAAGAALRLLSRSPSGRPHEPHAPVGATPSLLSRPPIYRDSPTDAPVAAAAPSVGEWDEAVGAGAAAAAAAGGAGYPVRLQPPGSGLSSRLSSCRSVPLYGDTPAAVAGGEPGQAGALTGATLDATAAALLARAGSLQRQRSVFMGRRSSAHMDPWRDNERERQGTSETGEPPAAAVEPPLESCQSSQLSSVASAGPPPAVAGVGSAAHGSAAEPSSAAPSPRGAVPHARGSALAPWKLEQRGLMSSIGSGAAESVAAEPESGLMADAASQASALESAAYLTPRWSGQTDPGFVERSSDGTAAAAAAAVAVMERAPGGGAAAAAAAQRTPLLALLALPPVVLLLQALAPHAALLLLAAAVLAAAAAPWALAGTQTPSGLGGLGAQHLGALRGSLPAALALAVLLHIVRPPAAAPAARPVAAPARSALAALVAPAVAAAAAAAATVVLMTRRTGGTRVAAAAAAALTHSSGASGGQLEYQEGQQGDANGGGTAVTGGGGDEGSLTAPPAASVAALGWWVRQHSMLAELKGRMLVAPDVAGVVRTLSYHVAELYDGLGAYLLMTLPGDADADDRSGVGASGGGSSAVACEAVLVPLARCRALRPWLPPAERASPGGGGAATDGDDGQQEALVPLEPLPTLVACLEERTAVCVADLVAAAAAVTEHDDDDDDGGCGNDGDGDAPPRDLARLAAHLGAGGLLAAPIQCLEQSFGLLLVARPADPEGAGGANGAAAAAGEGFEDGAPPLNEELFELSCCLSEELAVALYLKHMQVGSRV</sequence>
<feature type="region of interest" description="Disordered" evidence="1">
    <location>
        <begin position="173"/>
        <end position="269"/>
    </location>
</feature>
<reference evidence="4" key="1">
    <citation type="journal article" date="2016" name="Nat. Commun.">
        <title>The Gonium pectorale genome demonstrates co-option of cell cycle regulation during the evolution of multicellularity.</title>
        <authorList>
            <person name="Hanschen E.R."/>
            <person name="Marriage T.N."/>
            <person name="Ferris P.J."/>
            <person name="Hamaji T."/>
            <person name="Toyoda A."/>
            <person name="Fujiyama A."/>
            <person name="Neme R."/>
            <person name="Noguchi H."/>
            <person name="Minakuchi Y."/>
            <person name="Suzuki M."/>
            <person name="Kawai-Toyooka H."/>
            <person name="Smith D.R."/>
            <person name="Sparks H."/>
            <person name="Anderson J."/>
            <person name="Bakaric R."/>
            <person name="Luria V."/>
            <person name="Karger A."/>
            <person name="Kirschner M.W."/>
            <person name="Durand P.M."/>
            <person name="Michod R.E."/>
            <person name="Nozaki H."/>
            <person name="Olson B.J."/>
        </authorList>
    </citation>
    <scope>NUCLEOTIDE SEQUENCE [LARGE SCALE GENOMIC DNA]</scope>
    <source>
        <strain evidence="4">NIES-2863</strain>
    </source>
</reference>
<dbReference type="EMBL" id="LSYV01000023">
    <property type="protein sequence ID" value="KXZ49356.1"/>
    <property type="molecule type" value="Genomic_DNA"/>
</dbReference>
<protein>
    <submittedName>
        <fullName evidence="3">Uncharacterized protein</fullName>
    </submittedName>
</protein>
<keyword evidence="4" id="KW-1185">Reference proteome</keyword>
<comment type="caution">
    <text evidence="3">The sequence shown here is derived from an EMBL/GenBank/DDBJ whole genome shotgun (WGS) entry which is preliminary data.</text>
</comment>
<feature type="region of interest" description="Disordered" evidence="1">
    <location>
        <begin position="1"/>
        <end position="32"/>
    </location>
</feature>
<evidence type="ECO:0000313" key="3">
    <source>
        <dbReference type="EMBL" id="KXZ49356.1"/>
    </source>
</evidence>
<feature type="compositionally biased region" description="Pro residues" evidence="1">
    <location>
        <begin position="219"/>
        <end position="228"/>
    </location>
</feature>
<evidence type="ECO:0000256" key="2">
    <source>
        <dbReference type="SAM" id="Phobius"/>
    </source>
</evidence>
<feature type="transmembrane region" description="Helical" evidence="2">
    <location>
        <begin position="924"/>
        <end position="941"/>
    </location>
</feature>
<feature type="compositionally biased region" description="Low complexity" evidence="1">
    <location>
        <begin position="384"/>
        <end position="399"/>
    </location>
</feature>
<evidence type="ECO:0000313" key="4">
    <source>
        <dbReference type="Proteomes" id="UP000075714"/>
    </source>
</evidence>
<feature type="compositionally biased region" description="Low complexity" evidence="1">
    <location>
        <begin position="229"/>
        <end position="242"/>
    </location>
</feature>
<feature type="region of interest" description="Disordered" evidence="1">
    <location>
        <begin position="713"/>
        <end position="802"/>
    </location>
</feature>
<feature type="compositionally biased region" description="Low complexity" evidence="1">
    <location>
        <begin position="742"/>
        <end position="796"/>
    </location>
</feature>
<accession>A0A150GHQ3</accession>
<feature type="compositionally biased region" description="Low complexity" evidence="1">
    <location>
        <begin position="1042"/>
        <end position="1056"/>
    </location>
</feature>
<organism evidence="3 4">
    <name type="scientific">Gonium pectorale</name>
    <name type="common">Green alga</name>
    <dbReference type="NCBI Taxonomy" id="33097"/>
    <lineage>
        <taxon>Eukaryota</taxon>
        <taxon>Viridiplantae</taxon>
        <taxon>Chlorophyta</taxon>
        <taxon>core chlorophytes</taxon>
        <taxon>Chlorophyceae</taxon>
        <taxon>CS clade</taxon>
        <taxon>Chlamydomonadales</taxon>
        <taxon>Volvocaceae</taxon>
        <taxon>Gonium</taxon>
    </lineage>
</organism>
<keyword evidence="2" id="KW-0812">Transmembrane</keyword>
<feature type="transmembrane region" description="Helical" evidence="2">
    <location>
        <begin position="998"/>
        <end position="1019"/>
    </location>
</feature>
<feature type="transmembrane region" description="Helical" evidence="2">
    <location>
        <begin position="902"/>
        <end position="919"/>
    </location>
</feature>